<dbReference type="AlphaFoldDB" id="A0AB38PIM1"/>
<accession>A0AB38PIM1</accession>
<dbReference type="RefSeq" id="WP_107637872.1">
    <property type="nucleotide sequence ID" value="NZ_PZIH01000042.1"/>
</dbReference>
<evidence type="ECO:0000313" key="2">
    <source>
        <dbReference type="Proteomes" id="UP000316594"/>
    </source>
</evidence>
<proteinExistence type="predicted"/>
<name>A0AB38PIM1_STAHA</name>
<dbReference type="Proteomes" id="UP000316594">
    <property type="component" value="Unassembled WGS sequence"/>
</dbReference>
<organism evidence="1 2">
    <name type="scientific">Staphylococcus haemolyticus</name>
    <dbReference type="NCBI Taxonomy" id="1283"/>
    <lineage>
        <taxon>Bacteria</taxon>
        <taxon>Bacillati</taxon>
        <taxon>Bacillota</taxon>
        <taxon>Bacilli</taxon>
        <taxon>Bacillales</taxon>
        <taxon>Staphylococcaceae</taxon>
        <taxon>Staphylococcus</taxon>
    </lineage>
</organism>
<dbReference type="Pfam" id="PF05133">
    <property type="entry name" value="SPP1_portal"/>
    <property type="match status" value="1"/>
</dbReference>
<dbReference type="EMBL" id="VJMP01000001">
    <property type="protein sequence ID" value="TRL79246.1"/>
    <property type="molecule type" value="Genomic_DNA"/>
</dbReference>
<sequence length="455" mass="52743">MTIYNRDINNIKFSKVANDDFLLTNVEQLLKEEVLLSLINKHKTEQLPRLIMLEDYYLNRNTDILTDKRRVTDLSDKSDHRAVHNYAKYVTRFIVGYLTGNPISITHKDEKTNEAIANLNVTNDADATNSDLALNLSIYGRAYEIVYRDKNDVDKFKVLDSKNTFVVYDNTLEKKIIAGIRYYIVKDNDNLPVQKIEVYTVDRIFYITTKSGKFLAIDSIKHYYNDVPIIEYLNDQFKQGDFENVISLIDLYDSAQSDTANYMTDINDAMLAIVGNVEIDGDDAHKFRQANMVHIKPNINSNGSDSNAEVKYIYKQYDVYGAEAYKTRLQRDIHKYTNTPDLTDENFSGVQSGESMKYKLFGLEQVRSIKERLFKKGLMRRYKILFNNLNLTSVYNYDYTKIEITFTPNLPKSLSEFIEAFNALNGGVSEQTRLKLLPIIENPNDEIKKMDNERN</sequence>
<reference evidence="1 2" key="1">
    <citation type="submission" date="2019-07" db="EMBL/GenBank/DDBJ databases">
        <title>Genome Sequencing and Assembly of Staphylococcus haemolyticus SDA2.</title>
        <authorList>
            <person name="Emmons C.B."/>
            <person name="Park C."/>
            <person name="Sevigny J.L."/>
            <person name="Andam C."/>
        </authorList>
    </citation>
    <scope>NUCLEOTIDE SEQUENCE [LARGE SCALE GENOMIC DNA]</scope>
    <source>
        <strain evidence="1 2">SDA2</strain>
    </source>
</reference>
<comment type="caution">
    <text evidence="1">The sequence shown here is derived from an EMBL/GenBank/DDBJ whole genome shotgun (WGS) entry which is preliminary data.</text>
</comment>
<dbReference type="NCBIfam" id="TIGR01538">
    <property type="entry name" value="portal_SPP1"/>
    <property type="match status" value="1"/>
</dbReference>
<dbReference type="InterPro" id="IPR006428">
    <property type="entry name" value="Portal_SPP1-type"/>
</dbReference>
<dbReference type="InterPro" id="IPR021145">
    <property type="entry name" value="Portal_protein_SPP1_Gp6-like"/>
</dbReference>
<protein>
    <submittedName>
        <fullName evidence="1">Phage portal protein</fullName>
    </submittedName>
</protein>
<evidence type="ECO:0000313" key="1">
    <source>
        <dbReference type="EMBL" id="TRL79246.1"/>
    </source>
</evidence>
<gene>
    <name evidence="1" type="ORF">FNL11_01945</name>
</gene>